<accession>A0A4R2I7H1</accession>
<dbReference type="EMBL" id="SLWQ01000005">
    <property type="protein sequence ID" value="TCO40254.1"/>
    <property type="molecule type" value="Genomic_DNA"/>
</dbReference>
<comment type="caution">
    <text evidence="2">The sequence shown here is derived from an EMBL/GenBank/DDBJ whole genome shotgun (WGS) entry which is preliminary data.</text>
</comment>
<keyword evidence="3" id="KW-1185">Reference proteome</keyword>
<name>A0A4R2I7H1_9GAMM</name>
<dbReference type="RefSeq" id="WP_131997617.1">
    <property type="nucleotide sequence ID" value="NZ_JACGXM010000003.1"/>
</dbReference>
<proteinExistence type="predicted"/>
<protein>
    <submittedName>
        <fullName evidence="2">Uncharacterized protein DUF349</fullName>
    </submittedName>
</protein>
<dbReference type="Pfam" id="PF03993">
    <property type="entry name" value="DUF349"/>
    <property type="match status" value="1"/>
</dbReference>
<dbReference type="InterPro" id="IPR007139">
    <property type="entry name" value="DUF349"/>
</dbReference>
<feature type="region of interest" description="Disordered" evidence="1">
    <location>
        <begin position="256"/>
        <end position="286"/>
    </location>
</feature>
<dbReference type="Proteomes" id="UP000294862">
    <property type="component" value="Unassembled WGS sequence"/>
</dbReference>
<reference evidence="2 3" key="1">
    <citation type="journal article" date="2015" name="Stand. Genomic Sci.">
        <title>Genomic Encyclopedia of Bacterial and Archaeal Type Strains, Phase III: the genomes of soil and plant-associated and newly described type strains.</title>
        <authorList>
            <person name="Whitman W.B."/>
            <person name="Woyke T."/>
            <person name="Klenk H.P."/>
            <person name="Zhou Y."/>
            <person name="Lilburn T.G."/>
            <person name="Beck B.J."/>
            <person name="De Vos P."/>
            <person name="Vandamme P."/>
            <person name="Eisen J.A."/>
            <person name="Garrity G."/>
            <person name="Hugenholtz P."/>
            <person name="Kyrpides N.C."/>
        </authorList>
    </citation>
    <scope>NUCLEOTIDE SEQUENCE [LARGE SCALE GENOMIC DNA]</scope>
    <source>
        <strain evidence="2 3">A3</strain>
    </source>
</reference>
<gene>
    <name evidence="2" type="ORF">EV148_10548</name>
</gene>
<evidence type="ECO:0000313" key="2">
    <source>
        <dbReference type="EMBL" id="TCO40254.1"/>
    </source>
</evidence>
<evidence type="ECO:0000313" key="3">
    <source>
        <dbReference type="Proteomes" id="UP000294862"/>
    </source>
</evidence>
<sequence length="834" mass="91909">MKLPAFLSKPRWQSKDAAQRRAAIAHDNDAELVANLGRLAREDVDPGVRIAAARRLADPGIAQTLSRHDTDATVRSQARALWLDLLTGTHPSAPPLAERLRLLKAQEDAELAERIACHAPEPELRRAALEQVTRPALLFERTLADRDAGIRLALVDRLTDEAMLERLAERARKSDKQVSRRARERIETLRIGRGDDTTLEQRARQLCERMEQLLRVPGHADAERELVAQWAAIEAATAPTLRQRFQAARNLLAASREPAPPRAAPAPAEEAPVEAATPAPANESVEATPGADADAVVAPLLAQARFAASLDEAQAARRQQAEQQRALIGELEAALRECAGALESGQTVGAHAAKARSETLRRRIEAPLPKALAALLAEVDTRYGELVRWQRWADNQHRQQLCEDIEALPASGLHPDAVANKVRDAQAAWSRLDALEGGSARAGDLNRRFHAACRAALAPAQGYFRKRHELRQSQAAGIRSLLERQGSLAEDSEDWNTIINLRRETVEALRGLDRVEPRERKALAQALKNGLTALDARIARRDAEIERAKAALIAEAENLAETMPRGAVAAARELQQRWQRAGHGRRARDQAQWTAFRAAVDRVFGKLDAERAERSARDAEARQQAEAICVELEALAAADAPPERGTFARLQAAWDTLRPRDEALARRYADAHERLRDLARRQERARRHARYQAWLERYRLCRALETSSTPIGQAREHWSAAATSDIAAAALEARFDAAQAGAPLPAPDADDAQRDLLVDLELLAGVESPAEDRERRRTRQISRLSARMGGGATHGPAEELASLLQRWCELGVPFDVAFDARLERALLAAVDTLP</sequence>
<dbReference type="OrthoDB" id="5523335at2"/>
<evidence type="ECO:0000256" key="1">
    <source>
        <dbReference type="SAM" id="MobiDB-lite"/>
    </source>
</evidence>
<feature type="region of interest" description="Disordered" evidence="1">
    <location>
        <begin position="769"/>
        <end position="795"/>
    </location>
</feature>
<feature type="compositionally biased region" description="Low complexity" evidence="1">
    <location>
        <begin position="265"/>
        <end position="286"/>
    </location>
</feature>
<dbReference type="AlphaFoldDB" id="A0A4R2I7H1"/>
<organism evidence="2 3">
    <name type="scientific">Dokdonella fugitiva</name>
    <dbReference type="NCBI Taxonomy" id="328517"/>
    <lineage>
        <taxon>Bacteria</taxon>
        <taxon>Pseudomonadati</taxon>
        <taxon>Pseudomonadota</taxon>
        <taxon>Gammaproteobacteria</taxon>
        <taxon>Lysobacterales</taxon>
        <taxon>Rhodanobacteraceae</taxon>
        <taxon>Dokdonella</taxon>
    </lineage>
</organism>